<dbReference type="OrthoDB" id="9782291at2"/>
<feature type="transmembrane region" description="Helical" evidence="7">
    <location>
        <begin position="20"/>
        <end position="39"/>
    </location>
</feature>
<comment type="similarity">
    <text evidence="2 7">Belongs to the DedA family.</text>
</comment>
<evidence type="ECO:0000256" key="4">
    <source>
        <dbReference type="ARBA" id="ARBA00022692"/>
    </source>
</evidence>
<dbReference type="InterPro" id="IPR032818">
    <property type="entry name" value="DedA-like"/>
</dbReference>
<accession>A0A4R9FR00</accession>
<dbReference type="AlphaFoldDB" id="A0A4R9FR00"/>
<dbReference type="PANTHER" id="PTHR30353:SF15">
    <property type="entry name" value="INNER MEMBRANE PROTEIN YABI"/>
    <property type="match status" value="1"/>
</dbReference>
<evidence type="ECO:0000256" key="6">
    <source>
        <dbReference type="ARBA" id="ARBA00023136"/>
    </source>
</evidence>
<dbReference type="RefSeq" id="WP_135588159.1">
    <property type="nucleotide sequence ID" value="NZ_RQEP01000018.1"/>
</dbReference>
<dbReference type="EMBL" id="RQEP01000018">
    <property type="protein sequence ID" value="TGK00590.1"/>
    <property type="molecule type" value="Genomic_DNA"/>
</dbReference>
<dbReference type="Proteomes" id="UP000297453">
    <property type="component" value="Unassembled WGS sequence"/>
</dbReference>
<comment type="subcellular location">
    <subcellularLocation>
        <location evidence="1 7">Cell membrane</location>
        <topology evidence="1 7">Multi-pass membrane protein</topology>
    </subcellularLocation>
</comment>
<comment type="caution">
    <text evidence="9">The sequence shown here is derived from an EMBL/GenBank/DDBJ whole genome shotgun (WGS) entry which is preliminary data.</text>
</comment>
<organism evidence="9 10">
    <name type="scientific">Leptospira semungkisensis</name>
    <dbReference type="NCBI Taxonomy" id="2484985"/>
    <lineage>
        <taxon>Bacteria</taxon>
        <taxon>Pseudomonadati</taxon>
        <taxon>Spirochaetota</taxon>
        <taxon>Spirochaetia</taxon>
        <taxon>Leptospirales</taxon>
        <taxon>Leptospiraceae</taxon>
        <taxon>Leptospira</taxon>
    </lineage>
</organism>
<keyword evidence="3 7" id="KW-1003">Cell membrane</keyword>
<dbReference type="Pfam" id="PF09335">
    <property type="entry name" value="VTT_dom"/>
    <property type="match status" value="1"/>
</dbReference>
<dbReference type="InterPro" id="IPR032816">
    <property type="entry name" value="VTT_dom"/>
</dbReference>
<evidence type="ECO:0000256" key="3">
    <source>
        <dbReference type="ARBA" id="ARBA00022475"/>
    </source>
</evidence>
<keyword evidence="4 7" id="KW-0812">Transmembrane</keyword>
<evidence type="ECO:0000256" key="5">
    <source>
        <dbReference type="ARBA" id="ARBA00022989"/>
    </source>
</evidence>
<evidence type="ECO:0000256" key="7">
    <source>
        <dbReference type="RuleBase" id="RU367016"/>
    </source>
</evidence>
<evidence type="ECO:0000313" key="9">
    <source>
        <dbReference type="EMBL" id="TGK00590.1"/>
    </source>
</evidence>
<feature type="transmembrane region" description="Helical" evidence="7">
    <location>
        <begin position="60"/>
        <end position="83"/>
    </location>
</feature>
<evidence type="ECO:0000313" key="10">
    <source>
        <dbReference type="Proteomes" id="UP000297453"/>
    </source>
</evidence>
<feature type="transmembrane region" description="Helical" evidence="7">
    <location>
        <begin position="183"/>
        <end position="202"/>
    </location>
</feature>
<proteinExistence type="inferred from homology"/>
<keyword evidence="5 7" id="KW-1133">Transmembrane helix</keyword>
<dbReference type="GO" id="GO:0005886">
    <property type="term" value="C:plasma membrane"/>
    <property type="evidence" value="ECO:0007669"/>
    <property type="project" value="UniProtKB-SubCell"/>
</dbReference>
<sequence>MDLVNIADLVNFFSRFGHEFAYLAVFFTLLLCGFGLPIPEDISLVSGGVLAGLGYANEHVMFAVGMAGVLAGDGSVFLLGRIFGEKVLKLPFVAKYLTPERFSKVQERFSQYGNWVVFMARFMPGLRMPIYLTAGTSDRISFFRFVLLDAFAAAISVPIWVYLGNYGARNLDQLKNWVHQGQITVFVILGSLVVVLVAFVYLRKKRSKNS</sequence>
<evidence type="ECO:0000256" key="1">
    <source>
        <dbReference type="ARBA" id="ARBA00004651"/>
    </source>
</evidence>
<feature type="domain" description="VTT" evidence="8">
    <location>
        <begin position="38"/>
        <end position="165"/>
    </location>
</feature>
<evidence type="ECO:0000259" key="8">
    <source>
        <dbReference type="Pfam" id="PF09335"/>
    </source>
</evidence>
<evidence type="ECO:0000256" key="2">
    <source>
        <dbReference type="ARBA" id="ARBA00010792"/>
    </source>
</evidence>
<feature type="transmembrane region" description="Helical" evidence="7">
    <location>
        <begin position="142"/>
        <end position="163"/>
    </location>
</feature>
<name>A0A4R9FR00_9LEPT</name>
<keyword evidence="6 7" id="KW-0472">Membrane</keyword>
<reference evidence="9" key="1">
    <citation type="journal article" date="2019" name="PLoS Negl. Trop. Dis.">
        <title>Revisiting the worldwide diversity of Leptospira species in the environment.</title>
        <authorList>
            <person name="Vincent A.T."/>
            <person name="Schiettekatte O."/>
            <person name="Bourhy P."/>
            <person name="Veyrier F.J."/>
            <person name="Picardeau M."/>
        </authorList>
    </citation>
    <scope>NUCLEOTIDE SEQUENCE [LARGE SCALE GENOMIC DNA]</scope>
    <source>
        <strain evidence="9">SSS9</strain>
    </source>
</reference>
<gene>
    <name evidence="9" type="ORF">EHO59_11590</name>
</gene>
<dbReference type="PANTHER" id="PTHR30353">
    <property type="entry name" value="INNER MEMBRANE PROTEIN DEDA-RELATED"/>
    <property type="match status" value="1"/>
</dbReference>
<protein>
    <submittedName>
        <fullName evidence="9">DedA family protein</fullName>
    </submittedName>
</protein>
<keyword evidence="10" id="KW-1185">Reference proteome</keyword>